<proteinExistence type="predicted"/>
<dbReference type="Proteomes" id="UP000593571">
    <property type="component" value="Unassembled WGS sequence"/>
</dbReference>
<feature type="domain" description="Beta-retroviral matrix protein" evidence="2">
    <location>
        <begin position="9"/>
        <end position="90"/>
    </location>
</feature>
<dbReference type="PANTHER" id="PTHR40389">
    <property type="entry name" value="ENDOGENOUS RETROVIRUS GROUP K MEMBER 24 GAG POLYPROTEIN-RELATED"/>
    <property type="match status" value="1"/>
</dbReference>
<accession>A0A7J8DIK0</accession>
<dbReference type="Pfam" id="PF02337">
    <property type="entry name" value="Gag_p10"/>
    <property type="match status" value="1"/>
</dbReference>
<name>A0A7J8DIK0_ROUAE</name>
<reference evidence="3 4" key="1">
    <citation type="journal article" date="2020" name="Nature">
        <title>Six reference-quality genomes reveal evolution of bat adaptations.</title>
        <authorList>
            <person name="Jebb D."/>
            <person name="Huang Z."/>
            <person name="Pippel M."/>
            <person name="Hughes G.M."/>
            <person name="Lavrichenko K."/>
            <person name="Devanna P."/>
            <person name="Winkler S."/>
            <person name="Jermiin L.S."/>
            <person name="Skirmuntt E.C."/>
            <person name="Katzourakis A."/>
            <person name="Burkitt-Gray L."/>
            <person name="Ray D.A."/>
            <person name="Sullivan K.A.M."/>
            <person name="Roscito J.G."/>
            <person name="Kirilenko B.M."/>
            <person name="Davalos L.M."/>
            <person name="Corthals A.P."/>
            <person name="Power M.L."/>
            <person name="Jones G."/>
            <person name="Ransome R.D."/>
            <person name="Dechmann D.K.N."/>
            <person name="Locatelli A.G."/>
            <person name="Puechmaille S.J."/>
            <person name="Fedrigo O."/>
            <person name="Jarvis E.D."/>
            <person name="Hiller M."/>
            <person name="Vernes S.C."/>
            <person name="Myers E.W."/>
            <person name="Teeling E.C."/>
        </authorList>
    </citation>
    <scope>NUCLEOTIDE SEQUENCE [LARGE SCALE GENOMIC DNA]</scope>
    <source>
        <strain evidence="3">MRouAeg1</strain>
        <tissue evidence="3">Muscle</tissue>
    </source>
</reference>
<dbReference type="PANTHER" id="PTHR40389:SF3">
    <property type="entry name" value="IGE-BINDING PROTEIN"/>
    <property type="match status" value="1"/>
</dbReference>
<dbReference type="InterPro" id="IPR050195">
    <property type="entry name" value="Primate_lentivir_Gag_pol-like"/>
</dbReference>
<dbReference type="Gene3D" id="1.10.150.490">
    <property type="entry name" value="Retroviral GAG p10 protein"/>
    <property type="match status" value="1"/>
</dbReference>
<evidence type="ECO:0000256" key="1">
    <source>
        <dbReference type="SAM" id="MobiDB-lite"/>
    </source>
</evidence>
<dbReference type="InterPro" id="IPR038124">
    <property type="entry name" value="B_retro_matrix_sf"/>
</dbReference>
<sequence length="122" mass="13936">MGNGNGCMLFVHMLKNMLWARGAKVGQQPLCNFLDFIEKVCPWFPEEGTVYIETWKKAGEKLQDYYDVHGPGKVPADTFGLWTLIRDSLDPRYEREKVRGQPPDSPVIEKKGPGYLGDPSWF</sequence>
<feature type="region of interest" description="Disordered" evidence="1">
    <location>
        <begin position="93"/>
        <end position="122"/>
    </location>
</feature>
<dbReference type="InterPro" id="IPR003322">
    <property type="entry name" value="B_retro_matrix"/>
</dbReference>
<protein>
    <recommendedName>
        <fullName evidence="2">Beta-retroviral matrix protein domain-containing protein</fullName>
    </recommendedName>
</protein>
<dbReference type="InterPro" id="IPR010999">
    <property type="entry name" value="Retrovr_matrix"/>
</dbReference>
<organism evidence="3 4">
    <name type="scientific">Rousettus aegyptiacus</name>
    <name type="common">Egyptian fruit bat</name>
    <name type="synonym">Pteropus aegyptiacus</name>
    <dbReference type="NCBI Taxonomy" id="9407"/>
    <lineage>
        <taxon>Eukaryota</taxon>
        <taxon>Metazoa</taxon>
        <taxon>Chordata</taxon>
        <taxon>Craniata</taxon>
        <taxon>Vertebrata</taxon>
        <taxon>Euteleostomi</taxon>
        <taxon>Mammalia</taxon>
        <taxon>Eutheria</taxon>
        <taxon>Laurasiatheria</taxon>
        <taxon>Chiroptera</taxon>
        <taxon>Yinpterochiroptera</taxon>
        <taxon>Pteropodoidea</taxon>
        <taxon>Pteropodidae</taxon>
        <taxon>Rousettinae</taxon>
        <taxon>Rousettus</taxon>
    </lineage>
</organism>
<dbReference type="GO" id="GO:0005198">
    <property type="term" value="F:structural molecule activity"/>
    <property type="evidence" value="ECO:0007669"/>
    <property type="project" value="InterPro"/>
</dbReference>
<dbReference type="SUPFAM" id="SSF47836">
    <property type="entry name" value="Retroviral matrix proteins"/>
    <property type="match status" value="1"/>
</dbReference>
<evidence type="ECO:0000313" key="3">
    <source>
        <dbReference type="EMBL" id="KAF6422819.1"/>
    </source>
</evidence>
<gene>
    <name evidence="3" type="ORF">HJG63_008620</name>
</gene>
<dbReference type="EMBL" id="JACASE010000012">
    <property type="protein sequence ID" value="KAF6422819.1"/>
    <property type="molecule type" value="Genomic_DNA"/>
</dbReference>
<keyword evidence="4" id="KW-1185">Reference proteome</keyword>
<evidence type="ECO:0000259" key="2">
    <source>
        <dbReference type="Pfam" id="PF02337"/>
    </source>
</evidence>
<evidence type="ECO:0000313" key="4">
    <source>
        <dbReference type="Proteomes" id="UP000593571"/>
    </source>
</evidence>
<dbReference type="AlphaFoldDB" id="A0A7J8DIK0"/>
<comment type="caution">
    <text evidence="3">The sequence shown here is derived from an EMBL/GenBank/DDBJ whole genome shotgun (WGS) entry which is preliminary data.</text>
</comment>